<reference evidence="11" key="1">
    <citation type="journal article" date="2019" name="Int. J. Syst. Evol. Microbiol.">
        <title>The Global Catalogue of Microorganisms (GCM) 10K type strain sequencing project: providing services to taxonomists for standard genome sequencing and annotation.</title>
        <authorList>
            <consortium name="The Broad Institute Genomics Platform"/>
            <consortium name="The Broad Institute Genome Sequencing Center for Infectious Disease"/>
            <person name="Wu L."/>
            <person name="Ma J."/>
        </authorList>
    </citation>
    <scope>NUCLEOTIDE SEQUENCE [LARGE SCALE GENOMIC DNA]</scope>
    <source>
        <strain evidence="11">KCTC 22814</strain>
    </source>
</reference>
<dbReference type="RefSeq" id="WP_320184119.1">
    <property type="nucleotide sequence ID" value="NZ_CP138332.1"/>
</dbReference>
<dbReference type="Proteomes" id="UP001597525">
    <property type="component" value="Unassembled WGS sequence"/>
</dbReference>
<keyword evidence="4" id="KW-0479">Metal-binding</keyword>
<dbReference type="EMBL" id="JBHUPB010000003">
    <property type="protein sequence ID" value="MFD2966330.1"/>
    <property type="molecule type" value="Genomic_DNA"/>
</dbReference>
<dbReference type="SUPFAM" id="SSF54060">
    <property type="entry name" value="His-Me finger endonucleases"/>
    <property type="match status" value="1"/>
</dbReference>
<dbReference type="InterPro" id="IPR040255">
    <property type="entry name" value="Non-specific_endonuclease"/>
</dbReference>
<proteinExistence type="inferred from homology"/>
<feature type="domain" description="DNA/RNA non-specific endonuclease/pyrophosphatase/phosphodiesterase" evidence="9">
    <location>
        <begin position="300"/>
        <end position="508"/>
    </location>
</feature>
<dbReference type="SMART" id="SM00477">
    <property type="entry name" value="NUC"/>
    <property type="match status" value="1"/>
</dbReference>
<evidence type="ECO:0000256" key="2">
    <source>
        <dbReference type="ARBA" id="ARBA00010052"/>
    </source>
</evidence>
<dbReference type="GO" id="GO:0004519">
    <property type="term" value="F:endonuclease activity"/>
    <property type="evidence" value="ECO:0007669"/>
    <property type="project" value="UniProtKB-KW"/>
</dbReference>
<accession>A0ABW6B9V0</accession>
<dbReference type="PANTHER" id="PTHR13966:SF5">
    <property type="entry name" value="ENDONUCLEASE G, MITOCHONDRIAL"/>
    <property type="match status" value="1"/>
</dbReference>
<evidence type="ECO:0000313" key="11">
    <source>
        <dbReference type="Proteomes" id="UP001597525"/>
    </source>
</evidence>
<keyword evidence="3" id="KW-0540">Nuclease</keyword>
<dbReference type="InterPro" id="IPR025049">
    <property type="entry name" value="Mfa-like_1"/>
</dbReference>
<name>A0ABW6B9V0_9SPHI</name>
<dbReference type="CDD" id="cd13120">
    <property type="entry name" value="BF2867_like_N"/>
    <property type="match status" value="1"/>
</dbReference>
<dbReference type="Gene3D" id="2.60.40.2620">
    <property type="entry name" value="Fimbrillin-like"/>
    <property type="match status" value="1"/>
</dbReference>
<dbReference type="InterPro" id="IPR020821">
    <property type="entry name" value="ENPP1-3/EXOG-like_nuc-like"/>
</dbReference>
<evidence type="ECO:0000256" key="3">
    <source>
        <dbReference type="ARBA" id="ARBA00022722"/>
    </source>
</evidence>
<evidence type="ECO:0000256" key="1">
    <source>
        <dbReference type="ARBA" id="ARBA00001946"/>
    </source>
</evidence>
<dbReference type="Gene3D" id="2.60.40.2630">
    <property type="match status" value="1"/>
</dbReference>
<dbReference type="InterPro" id="IPR044925">
    <property type="entry name" value="His-Me_finger_sf"/>
</dbReference>
<evidence type="ECO:0000259" key="8">
    <source>
        <dbReference type="SMART" id="SM00477"/>
    </source>
</evidence>
<comment type="caution">
    <text evidence="10">The sequence shown here is derived from an EMBL/GenBank/DDBJ whole genome shotgun (WGS) entry which is preliminary data.</text>
</comment>
<dbReference type="PROSITE" id="PS01070">
    <property type="entry name" value="NUCLEASE_NON_SPEC"/>
    <property type="match status" value="1"/>
</dbReference>
<dbReference type="SMART" id="SM00892">
    <property type="entry name" value="Endonuclease_NS"/>
    <property type="match status" value="1"/>
</dbReference>
<dbReference type="InterPro" id="IPR042278">
    <property type="entry name" value="Mfa-like_1_N"/>
</dbReference>
<comment type="cofactor">
    <cofactor evidence="1">
        <name>Mg(2+)</name>
        <dbReference type="ChEBI" id="CHEBI:18420"/>
    </cofactor>
</comment>
<dbReference type="InterPro" id="IPR001604">
    <property type="entry name" value="Endo_G_ENPP1-like_dom"/>
</dbReference>
<evidence type="ECO:0000313" key="10">
    <source>
        <dbReference type="EMBL" id="MFD2966330.1"/>
    </source>
</evidence>
<keyword evidence="7" id="KW-0460">Magnesium</keyword>
<evidence type="ECO:0000256" key="6">
    <source>
        <dbReference type="ARBA" id="ARBA00022801"/>
    </source>
</evidence>
<keyword evidence="11" id="KW-1185">Reference proteome</keyword>
<dbReference type="Gene3D" id="3.40.570.10">
    <property type="entry name" value="Extracellular Endonuclease, subunit A"/>
    <property type="match status" value="1"/>
</dbReference>
<keyword evidence="6" id="KW-0378">Hydrolase</keyword>
<organism evidence="10 11">
    <name type="scientific">Sphingobacterium bambusae</name>
    <dbReference type="NCBI Taxonomy" id="662858"/>
    <lineage>
        <taxon>Bacteria</taxon>
        <taxon>Pseudomonadati</taxon>
        <taxon>Bacteroidota</taxon>
        <taxon>Sphingobacteriia</taxon>
        <taxon>Sphingobacteriales</taxon>
        <taxon>Sphingobacteriaceae</taxon>
        <taxon>Sphingobacterium</taxon>
    </lineage>
</organism>
<keyword evidence="5 10" id="KW-0255">Endonuclease</keyword>
<dbReference type="Pfam" id="PF01223">
    <property type="entry name" value="Endonuclease_NS"/>
    <property type="match status" value="1"/>
</dbReference>
<evidence type="ECO:0000256" key="4">
    <source>
        <dbReference type="ARBA" id="ARBA00022723"/>
    </source>
</evidence>
<protein>
    <submittedName>
        <fullName evidence="10">DNA/RNA non-specific endonuclease</fullName>
    </submittedName>
</protein>
<dbReference type="InterPro" id="IPR044929">
    <property type="entry name" value="DNA/RNA_non-sp_Endonuclease_sf"/>
</dbReference>
<gene>
    <name evidence="10" type="ORF">ACFS7Y_02980</name>
</gene>
<dbReference type="InterPro" id="IPR018524">
    <property type="entry name" value="DNA/RNA_endonuclease_AS"/>
</dbReference>
<sequence length="519" mass="57350">MSLLLGMAFLLSSCRKENVLISTGADNQVVFTSRISGLPQTRAQGTQWADRDSIGIFMYQRGGPLNASTIVNAGFNRVYMTNGNGNFSPKDGGESLSYPADAAVDFRAYYPFQRSGGLLPRIDVSGQSNQPSLDFMLATGSGAGSAGAPVSLTFERQMTKLELKIKGEGLAGLRARFTAVPTEAAFDLSAQEFLPPTDVADLSANVQVNASNEAIVEWTLFPMTTNTAQQIVFTKADGSNFTWRIPTNSSFLKGHRYQYDVTLGQDGSVDPTPTVSYMEIPIIRSGANLQYSMKMSTGKNRRNFSMLYDTQNKLAVWVAYPLSGDYLGSLSRTDRWGYDPFYPQNLQANLSSGYPNNAALDIDRGHQLPSGDRTDDYNENVATFYYTNMTPQTKSLNQQVWARLEDKVRAWATQSGVDTMYVVTGGGVTTASDQRIDYVNDNSSRPVAKPKYYYKVLAMKRGTTYHTIGFRFNNVATDNRANYMNYTKTVAEIEQETGFTFFPALPAAVKSRIDTQIWN</sequence>
<evidence type="ECO:0000256" key="7">
    <source>
        <dbReference type="ARBA" id="ARBA00022842"/>
    </source>
</evidence>
<dbReference type="Pfam" id="PF13149">
    <property type="entry name" value="Mfa_like_1"/>
    <property type="match status" value="1"/>
</dbReference>
<evidence type="ECO:0000256" key="5">
    <source>
        <dbReference type="ARBA" id="ARBA00022759"/>
    </source>
</evidence>
<evidence type="ECO:0000259" key="9">
    <source>
        <dbReference type="SMART" id="SM00892"/>
    </source>
</evidence>
<comment type="similarity">
    <text evidence="2">Belongs to the DNA/RNA non-specific endonuclease family.</text>
</comment>
<dbReference type="CDD" id="cd13121">
    <property type="entry name" value="BF2867_like_C"/>
    <property type="match status" value="1"/>
</dbReference>
<feature type="domain" description="ENPP1-3/EXOG-like endonuclease/phosphodiesterase" evidence="8">
    <location>
        <begin position="301"/>
        <end position="508"/>
    </location>
</feature>
<dbReference type="PANTHER" id="PTHR13966">
    <property type="entry name" value="ENDONUCLEASE RELATED"/>
    <property type="match status" value="1"/>
</dbReference>